<dbReference type="Proteomes" id="UP000299102">
    <property type="component" value="Unassembled WGS sequence"/>
</dbReference>
<reference evidence="1 2" key="1">
    <citation type="journal article" date="2019" name="Commun. Biol.">
        <title>The bagworm genome reveals a unique fibroin gene that provides high tensile strength.</title>
        <authorList>
            <person name="Kono N."/>
            <person name="Nakamura H."/>
            <person name="Ohtoshi R."/>
            <person name="Tomita M."/>
            <person name="Numata K."/>
            <person name="Arakawa K."/>
        </authorList>
    </citation>
    <scope>NUCLEOTIDE SEQUENCE [LARGE SCALE GENOMIC DNA]</scope>
</reference>
<gene>
    <name evidence="1" type="ORF">EVAR_95528_1</name>
</gene>
<name>A0A4C1UIV1_EUMVA</name>
<accession>A0A4C1UIV1</accession>
<organism evidence="1 2">
    <name type="scientific">Eumeta variegata</name>
    <name type="common">Bagworm moth</name>
    <name type="synonym">Eumeta japonica</name>
    <dbReference type="NCBI Taxonomy" id="151549"/>
    <lineage>
        <taxon>Eukaryota</taxon>
        <taxon>Metazoa</taxon>
        <taxon>Ecdysozoa</taxon>
        <taxon>Arthropoda</taxon>
        <taxon>Hexapoda</taxon>
        <taxon>Insecta</taxon>
        <taxon>Pterygota</taxon>
        <taxon>Neoptera</taxon>
        <taxon>Endopterygota</taxon>
        <taxon>Lepidoptera</taxon>
        <taxon>Glossata</taxon>
        <taxon>Ditrysia</taxon>
        <taxon>Tineoidea</taxon>
        <taxon>Psychidae</taxon>
        <taxon>Oiketicinae</taxon>
        <taxon>Eumeta</taxon>
    </lineage>
</organism>
<keyword evidence="2" id="KW-1185">Reference proteome</keyword>
<sequence length="114" mass="12976">MLRVQILSRRLNISKVAPIISRLSMIRVTGVSFTPYDISEPTNRTGVLSCGDISLYQSKGRIRGGVRVMTSLRWRCLAIKPSVPAPRGLDGADDRRHRCRHSIRLILFFERQDL</sequence>
<dbReference type="EMBL" id="BGZK01000179">
    <property type="protein sequence ID" value="GBP26355.1"/>
    <property type="molecule type" value="Genomic_DNA"/>
</dbReference>
<proteinExistence type="predicted"/>
<dbReference type="AlphaFoldDB" id="A0A4C1UIV1"/>
<evidence type="ECO:0000313" key="1">
    <source>
        <dbReference type="EMBL" id="GBP26355.1"/>
    </source>
</evidence>
<protein>
    <submittedName>
        <fullName evidence="1">Uncharacterized protein</fullName>
    </submittedName>
</protein>
<evidence type="ECO:0000313" key="2">
    <source>
        <dbReference type="Proteomes" id="UP000299102"/>
    </source>
</evidence>
<comment type="caution">
    <text evidence="1">The sequence shown here is derived from an EMBL/GenBank/DDBJ whole genome shotgun (WGS) entry which is preliminary data.</text>
</comment>